<reference evidence="1 2" key="1">
    <citation type="submission" date="2015-09" db="EMBL/GenBank/DDBJ databases">
        <title>Trachymyrmex zeteki WGS genome.</title>
        <authorList>
            <person name="Nygaard S."/>
            <person name="Hu H."/>
            <person name="Boomsma J."/>
            <person name="Zhang G."/>
        </authorList>
    </citation>
    <scope>NUCLEOTIDE SEQUENCE [LARGE SCALE GENOMIC DNA]</scope>
    <source>
        <strain evidence="1">Tzet28-1</strain>
        <tissue evidence="1">Whole body</tissue>
    </source>
</reference>
<organism evidence="1 2">
    <name type="scientific">Mycetomoellerius zeteki</name>
    <dbReference type="NCBI Taxonomy" id="64791"/>
    <lineage>
        <taxon>Eukaryota</taxon>
        <taxon>Metazoa</taxon>
        <taxon>Ecdysozoa</taxon>
        <taxon>Arthropoda</taxon>
        <taxon>Hexapoda</taxon>
        <taxon>Insecta</taxon>
        <taxon>Pterygota</taxon>
        <taxon>Neoptera</taxon>
        <taxon>Endopterygota</taxon>
        <taxon>Hymenoptera</taxon>
        <taxon>Apocrita</taxon>
        <taxon>Aculeata</taxon>
        <taxon>Formicoidea</taxon>
        <taxon>Formicidae</taxon>
        <taxon>Myrmicinae</taxon>
        <taxon>Mycetomoellerius</taxon>
    </lineage>
</organism>
<proteinExistence type="predicted"/>
<evidence type="ECO:0000313" key="2">
    <source>
        <dbReference type="Proteomes" id="UP000075809"/>
    </source>
</evidence>
<keyword evidence="2" id="KW-1185">Reference proteome</keyword>
<dbReference type="EMBL" id="KQ983012">
    <property type="protein sequence ID" value="KYQ48249.1"/>
    <property type="molecule type" value="Genomic_DNA"/>
</dbReference>
<gene>
    <name evidence="1" type="ORF">ALC60_12577</name>
</gene>
<evidence type="ECO:0000313" key="1">
    <source>
        <dbReference type="EMBL" id="KYQ48249.1"/>
    </source>
</evidence>
<sequence>MAHLPKRAFSLAHSDDVLLTPTIIDFPAAVLSSVISPRLSVHVREYIFAQIYHRAFLTTRRNEEERNGQDKRKLLFRNFAHSGPAKCCDTEQTVNTAGRLGCGAYRDILPMADLLTPLHTEELPVEDSPKWQIE</sequence>
<dbReference type="AlphaFoldDB" id="A0A151WK46"/>
<accession>A0A151WK46</accession>
<dbReference type="STRING" id="64791.A0A151WK46"/>
<name>A0A151WK46_9HYME</name>
<protein>
    <submittedName>
        <fullName evidence="1">Uncharacterized protein</fullName>
    </submittedName>
</protein>
<dbReference type="Proteomes" id="UP000075809">
    <property type="component" value="Unassembled WGS sequence"/>
</dbReference>